<protein>
    <submittedName>
        <fullName evidence="1">Uncharacterized protein DUF4221</fullName>
    </submittedName>
</protein>
<proteinExistence type="predicted"/>
<reference evidence="1 2" key="1">
    <citation type="submission" date="2018-06" db="EMBL/GenBank/DDBJ databases">
        <title>Genomic Encyclopedia of Archaeal and Bacterial Type Strains, Phase II (KMG-II): from individual species to whole genera.</title>
        <authorList>
            <person name="Goeker M."/>
        </authorList>
    </citation>
    <scope>NUCLEOTIDE SEQUENCE [LARGE SCALE GENOMIC DNA]</scope>
    <source>
        <strain evidence="1 2">DSM 23446</strain>
    </source>
</reference>
<dbReference type="EMBL" id="QLLK01000001">
    <property type="protein sequence ID" value="RAI95177.1"/>
    <property type="molecule type" value="Genomic_DNA"/>
</dbReference>
<gene>
    <name evidence="1" type="ORF">LV83_00428</name>
</gene>
<evidence type="ECO:0000313" key="2">
    <source>
        <dbReference type="Proteomes" id="UP000249610"/>
    </source>
</evidence>
<dbReference type="Pfam" id="PF13970">
    <property type="entry name" value="DUF4221"/>
    <property type="match status" value="1"/>
</dbReference>
<dbReference type="SUPFAM" id="SSF75011">
    <property type="entry name" value="3-carboxy-cis,cis-mucoante lactonizing enzyme"/>
    <property type="match status" value="1"/>
</dbReference>
<dbReference type="AlphaFoldDB" id="A0A327PUM3"/>
<dbReference type="PROSITE" id="PS51257">
    <property type="entry name" value="PROKAR_LIPOPROTEIN"/>
    <property type="match status" value="1"/>
</dbReference>
<dbReference type="Proteomes" id="UP000249610">
    <property type="component" value="Unassembled WGS sequence"/>
</dbReference>
<dbReference type="RefSeq" id="WP_111609862.1">
    <property type="nucleotide sequence ID" value="NZ_QLLK01000001.1"/>
</dbReference>
<dbReference type="OrthoDB" id="833511at2"/>
<dbReference type="InterPro" id="IPR025316">
    <property type="entry name" value="DUF4221"/>
</dbReference>
<evidence type="ECO:0000313" key="1">
    <source>
        <dbReference type="EMBL" id="RAI95177.1"/>
    </source>
</evidence>
<keyword evidence="2" id="KW-1185">Reference proteome</keyword>
<name>A0A327PUM3_9BACT</name>
<organism evidence="1 2">
    <name type="scientific">Algoriphagus yeomjeoni</name>
    <dbReference type="NCBI Taxonomy" id="291403"/>
    <lineage>
        <taxon>Bacteria</taxon>
        <taxon>Pseudomonadati</taxon>
        <taxon>Bacteroidota</taxon>
        <taxon>Cytophagia</taxon>
        <taxon>Cytophagales</taxon>
        <taxon>Cyclobacteriaceae</taxon>
        <taxon>Algoriphagus</taxon>
    </lineage>
</organism>
<comment type="caution">
    <text evidence="1">The sequence shown here is derived from an EMBL/GenBank/DDBJ whole genome shotgun (WGS) entry which is preliminary data.</text>
</comment>
<accession>A0A327PUM3</accession>
<sequence length="380" mass="42858">MKKLLPLLALTLLASCGEKGNSESTEPGNILEDLSYSVDTLVVDPGNEIIDLSGGLRLSSLSEDSKQLFLYGQKDHKIAVIDLDGLKLNEFLPFEVEGPNGIGQYVGTMQKLEGEKFLFSSFQTSGIYDRNGVKIKDLKLKPADFDGIEIEDESPMINNLTRAADGNLLFSLPGNFMEGSRDLAVLDPANGSGKILDIPAMDKASEFRILLQSDKMMSIYIEEVRLQEIEEQLYISTSVTSDIYRYDYQRDTLQLFTFPHQLVPTAKTGTIKNKVSSEEEWRSEMEKASSQIGFEKLLWDDSSQRFFRFGRKVLPKENEESPSKADVYLFAYDADLQLIGEKFLEDVDQIPSFPFFKDGKLYSYVNVEDELGFAVFTFDF</sequence>